<dbReference type="Gene3D" id="1.50.10.10">
    <property type="match status" value="1"/>
</dbReference>
<feature type="domain" description="SOGP N-terminal" evidence="6">
    <location>
        <begin position="18"/>
        <end position="240"/>
    </location>
</feature>
<evidence type="ECO:0000256" key="1">
    <source>
        <dbReference type="ARBA" id="ARBA00022676"/>
    </source>
</evidence>
<sequence length="1117" mass="122453">MTEITRHHITSGDLDITINANGSVARIKSGDMQVSQYVPGIHDAGIAGVWLRRRDGENIESIPLTGFESASRCSFGGGTATWSGNGLGVDWTAKLVIIDSNEWAWNVTANPSANGGAGDYEWDLVVAQDLALAPVEQALTSEPYISQYIAYHVENDDKYGKVLAARQTMSAAPKLPSFTMMIAEGASAWLTDGFDFYGRTARAGEQPVALTDPDWGGGRTNQFEFGMACLLSKPRSLGEGLQWTILNHFDADDRNEMSDICTATVEKVENILDRLDLDLVDFADSTEIKLPDDASILAKAPALNGDELDEQALLAIGGGKATSPERNGEGKTLSYFSDHARHVVSGEKEMNVDRSHGQILLAGGVTDPSVPAFAATTYAPGVFASHIVLGNTNMNRLVSVHRTSLNLLRSQGVRILVRLSGRDDETWRMLSVPSAYVMDLGGSRWVYQIGDERIVVETVASSVESAMDIALTSTCEIDALMTIDIENPEQWALESSDNCVTMIPAQGTLAAECCTQLGYAFTSDGDSNYVETETMPSFVATRTHGMHVAFAASEEGGASTASTRAAAHAFHAVDADAELERHARIISEYVADLDIANDDKLEEFNLSLPWFVQNALVHFLSPHGLEQYSGAAWGTRDVCQGPFEMALAFGHFDAARTIIRKVFSHQNEDGSLPQWFMFDQYASIYQHDSHGDIPVWPLMVVGEYLDATGDATLLDDIAPFWDNVNDKPCDGESTVADHLRRTLDYIRSHRVPGTELFSYGEGDWDDTLQPAQAEMKKSMASTWTIALLYQATSALARLLPPAGADELAKDFKAESESIRSVYDRVFVFDNVLAGYVHYENGEPEPIIHPRDTRTGIKYRLIPMTRSIIAGLFSPQEERLHEGLIEDNLHYPDGVRLMNRPAAFHDGETTVFKRGEQAANVGREIGLMYTHAHIRYTEALSLLGRGRIGDELLRISPVNQFKRLPTSEPRQRNCYFASSDADFPDRYTASAQWDRLKDDAANPVGVRGGWRVYSSGPGIYLRQVVQHLLGIQIHADRVTFDPVLTTDDDGLEVTISLFGTKRTIRYHVADVAEVTVSGEHGSVDGQRIELPYRAGGLSISREALGGAHVLDVTVPNRG</sequence>
<dbReference type="GO" id="GO:0016757">
    <property type="term" value="F:glycosyltransferase activity"/>
    <property type="evidence" value="ECO:0007669"/>
    <property type="project" value="UniProtKB-KW"/>
</dbReference>
<name>A0AAN1IH39_BIFBR</name>
<evidence type="ECO:0000256" key="2">
    <source>
        <dbReference type="ARBA" id="ARBA00022679"/>
    </source>
</evidence>
<organism evidence="7 8">
    <name type="scientific">Bifidobacterium breve</name>
    <dbReference type="NCBI Taxonomy" id="1685"/>
    <lineage>
        <taxon>Bacteria</taxon>
        <taxon>Bacillati</taxon>
        <taxon>Actinomycetota</taxon>
        <taxon>Actinomycetes</taxon>
        <taxon>Bifidobacteriales</taxon>
        <taxon>Bifidobacteriaceae</taxon>
        <taxon>Bifidobacterium</taxon>
    </lineage>
</organism>
<dbReference type="AlphaFoldDB" id="A0AAN1IH39"/>
<dbReference type="Pfam" id="PF21250">
    <property type="entry name" value="SOGP_2nd"/>
    <property type="match status" value="1"/>
</dbReference>
<dbReference type="GO" id="GO:0005975">
    <property type="term" value="P:carbohydrate metabolic process"/>
    <property type="evidence" value="ECO:0007669"/>
    <property type="project" value="InterPro"/>
</dbReference>
<keyword evidence="2" id="KW-0808">Transferase</keyword>
<evidence type="ECO:0000259" key="5">
    <source>
        <dbReference type="Pfam" id="PF21270"/>
    </source>
</evidence>
<reference evidence="7 8" key="1">
    <citation type="submission" date="2017-09" db="EMBL/GenBank/DDBJ databases">
        <title>Comparative genomics and methylome analysis of the gut commensal Bifidobacterium breve.</title>
        <authorList>
            <person name="Bottacini F."/>
            <person name="Morrissey R."/>
            <person name="Roberts R.J."/>
            <person name="James K."/>
            <person name="van Breen J."/>
            <person name="Egan M."/>
            <person name="Lambert J."/>
            <person name="van Limpt K."/>
            <person name="Stanton C."/>
            <person name="Knol J."/>
            <person name="O' Connell Motherway M."/>
            <person name="van Sinderen D."/>
        </authorList>
    </citation>
    <scope>NUCLEOTIDE SEQUENCE [LARGE SCALE GENOMIC DNA]</scope>
    <source>
        <strain evidence="7 8">DRBB29</strain>
    </source>
</reference>
<dbReference type="InterPro" id="IPR053831">
    <property type="entry name" value="SOGP_N"/>
</dbReference>
<accession>A0AAN1IH39</accession>
<dbReference type="PANTHER" id="PTHR37469:SF2">
    <property type="entry name" value="CELLOBIONIC ACID PHOSPHORYLASE"/>
    <property type="match status" value="1"/>
</dbReference>
<feature type="domain" description="Glycosyl hydrolase 94 catalytic" evidence="3">
    <location>
        <begin position="629"/>
        <end position="961"/>
    </location>
</feature>
<dbReference type="InterPro" id="IPR048771">
    <property type="entry name" value="SOGP_2nd"/>
</dbReference>
<dbReference type="Pfam" id="PF17167">
    <property type="entry name" value="Glyco_hydro_94"/>
    <property type="match status" value="1"/>
</dbReference>
<dbReference type="Pfam" id="PF21958">
    <property type="entry name" value="SOGP_N"/>
    <property type="match status" value="1"/>
</dbReference>
<gene>
    <name evidence="7" type="ORF">DRBB29_1060</name>
</gene>
<dbReference type="Pfam" id="PF21270">
    <property type="entry name" value="SOGP_4th"/>
    <property type="match status" value="1"/>
</dbReference>
<evidence type="ECO:0000313" key="8">
    <source>
        <dbReference type="Proteomes" id="UP000232496"/>
    </source>
</evidence>
<dbReference type="InterPro" id="IPR033432">
    <property type="entry name" value="GH94_catalytic"/>
</dbReference>
<dbReference type="InterPro" id="IPR052047">
    <property type="entry name" value="GH94_Enzymes"/>
</dbReference>
<dbReference type="RefSeq" id="WP_106621621.1">
    <property type="nucleotide sequence ID" value="NZ_CACRSN010000009.1"/>
</dbReference>
<feature type="domain" description="Glycoside phosphorylase super sandwich" evidence="4">
    <location>
        <begin position="327"/>
        <end position="535"/>
    </location>
</feature>
<dbReference type="InterPro" id="IPR008928">
    <property type="entry name" value="6-hairpin_glycosidase_sf"/>
</dbReference>
<proteinExistence type="predicted"/>
<feature type="domain" description="Glycoside phosphorylase C-terminal" evidence="5">
    <location>
        <begin position="1029"/>
        <end position="1106"/>
    </location>
</feature>
<evidence type="ECO:0000259" key="6">
    <source>
        <dbReference type="Pfam" id="PF21958"/>
    </source>
</evidence>
<dbReference type="SUPFAM" id="SSF48208">
    <property type="entry name" value="Six-hairpin glycosidases"/>
    <property type="match status" value="1"/>
</dbReference>
<dbReference type="PANTHER" id="PTHR37469">
    <property type="entry name" value="CELLOBIONIC ACID PHOSPHORYLASE-RELATED"/>
    <property type="match status" value="1"/>
</dbReference>
<evidence type="ECO:0000313" key="7">
    <source>
        <dbReference type="EMBL" id="AUE18613.1"/>
    </source>
</evidence>
<protein>
    <submittedName>
        <fullName evidence="7">Cellobiose phosphorylase</fullName>
    </submittedName>
</protein>
<evidence type="ECO:0000259" key="3">
    <source>
        <dbReference type="Pfam" id="PF17167"/>
    </source>
</evidence>
<dbReference type="InterPro" id="IPR012341">
    <property type="entry name" value="6hp_glycosidase-like_sf"/>
</dbReference>
<evidence type="ECO:0000259" key="4">
    <source>
        <dbReference type="Pfam" id="PF21250"/>
    </source>
</evidence>
<dbReference type="EMBL" id="CP023198">
    <property type="protein sequence ID" value="AUE18613.1"/>
    <property type="molecule type" value="Genomic_DNA"/>
</dbReference>
<dbReference type="Proteomes" id="UP000232496">
    <property type="component" value="Chromosome"/>
</dbReference>
<keyword evidence="1" id="KW-0328">Glycosyltransferase</keyword>
<dbReference type="InterPro" id="IPR048773">
    <property type="entry name" value="SOGP_C"/>
</dbReference>